<reference evidence="1" key="1">
    <citation type="journal article" date="2018" name="Genome Biol. Evol.">
        <title>Genomics and development of Lentinus tigrinus, a white-rot wood-decaying mushroom with dimorphic fruiting bodies.</title>
        <authorList>
            <person name="Wu B."/>
            <person name="Xu Z."/>
            <person name="Knudson A."/>
            <person name="Carlson A."/>
            <person name="Chen N."/>
            <person name="Kovaka S."/>
            <person name="LaButti K."/>
            <person name="Lipzen A."/>
            <person name="Pennachio C."/>
            <person name="Riley R."/>
            <person name="Schakwitz W."/>
            <person name="Umezawa K."/>
            <person name="Ohm R.A."/>
            <person name="Grigoriev I.V."/>
            <person name="Nagy L.G."/>
            <person name="Gibbons J."/>
            <person name="Hibbett D."/>
        </authorList>
    </citation>
    <scope>NUCLEOTIDE SEQUENCE [LARGE SCALE GENOMIC DNA]</scope>
    <source>
        <strain evidence="1">ALCF2SS1-6</strain>
    </source>
</reference>
<name>A0A5C2S610_9APHY</name>
<proteinExistence type="predicted"/>
<protein>
    <submittedName>
        <fullName evidence="1">Uncharacterized protein</fullName>
    </submittedName>
</protein>
<evidence type="ECO:0000313" key="1">
    <source>
        <dbReference type="EMBL" id="RPD58454.1"/>
    </source>
</evidence>
<sequence length="87" mass="9582">MGFRTGAFSVLALLESSPWVPQFTAFPALPVWALTWTSRSRPYQYIYLLCIAECSLTIPPLPLSATTYVVCGARPAACDLLPEETSR</sequence>
<gene>
    <name evidence="1" type="ORF">L227DRAFT_577155</name>
</gene>
<accession>A0A5C2S610</accession>
<keyword evidence="2" id="KW-1185">Reference proteome</keyword>
<dbReference type="EMBL" id="ML122275">
    <property type="protein sequence ID" value="RPD58454.1"/>
    <property type="molecule type" value="Genomic_DNA"/>
</dbReference>
<evidence type="ECO:0000313" key="2">
    <source>
        <dbReference type="Proteomes" id="UP000313359"/>
    </source>
</evidence>
<dbReference type="AlphaFoldDB" id="A0A5C2S610"/>
<dbReference type="Proteomes" id="UP000313359">
    <property type="component" value="Unassembled WGS sequence"/>
</dbReference>
<organism evidence="1 2">
    <name type="scientific">Lentinus tigrinus ALCF2SS1-6</name>
    <dbReference type="NCBI Taxonomy" id="1328759"/>
    <lineage>
        <taxon>Eukaryota</taxon>
        <taxon>Fungi</taxon>
        <taxon>Dikarya</taxon>
        <taxon>Basidiomycota</taxon>
        <taxon>Agaricomycotina</taxon>
        <taxon>Agaricomycetes</taxon>
        <taxon>Polyporales</taxon>
        <taxon>Polyporaceae</taxon>
        <taxon>Lentinus</taxon>
    </lineage>
</organism>